<keyword evidence="3 8" id="KW-0479">Metal-binding</keyword>
<evidence type="ECO:0000313" key="11">
    <source>
        <dbReference type="Proteomes" id="UP000746918"/>
    </source>
</evidence>
<keyword evidence="4 8" id="KW-0276">Fatty acid metabolism</keyword>
<keyword evidence="1 8" id="KW-0444">Lipid biosynthesis</keyword>
<dbReference type="NCBIfam" id="TIGR00556">
    <property type="entry name" value="pantethn_trn"/>
    <property type="match status" value="1"/>
</dbReference>
<dbReference type="EMBL" id="JAIFRO010000005">
    <property type="protein sequence ID" value="MBX4336069.1"/>
    <property type="molecule type" value="Genomic_DNA"/>
</dbReference>
<protein>
    <recommendedName>
        <fullName evidence="8">Holo-[acyl-carrier-protein] synthase</fullName>
        <shortName evidence="8">Holo-ACP synthase</shortName>
        <ecNumber evidence="8">2.7.8.7</ecNumber>
    </recommendedName>
    <alternativeName>
        <fullName evidence="8">4'-phosphopantetheinyl transferase AcpS</fullName>
    </alternativeName>
</protein>
<keyword evidence="7 8" id="KW-0275">Fatty acid biosynthesis</keyword>
<organism evidence="10 11">
    <name type="scientific">Bartonella raoultii</name>
    <dbReference type="NCBI Taxonomy" id="1457020"/>
    <lineage>
        <taxon>Bacteria</taxon>
        <taxon>Pseudomonadati</taxon>
        <taxon>Pseudomonadota</taxon>
        <taxon>Alphaproteobacteria</taxon>
        <taxon>Hyphomicrobiales</taxon>
        <taxon>Bartonellaceae</taxon>
        <taxon>Bartonella</taxon>
    </lineage>
</organism>
<comment type="catalytic activity">
    <reaction evidence="8">
        <text>apo-[ACP] + CoA = holo-[ACP] + adenosine 3',5'-bisphosphate + H(+)</text>
        <dbReference type="Rhea" id="RHEA:12068"/>
        <dbReference type="Rhea" id="RHEA-COMP:9685"/>
        <dbReference type="Rhea" id="RHEA-COMP:9690"/>
        <dbReference type="ChEBI" id="CHEBI:15378"/>
        <dbReference type="ChEBI" id="CHEBI:29999"/>
        <dbReference type="ChEBI" id="CHEBI:57287"/>
        <dbReference type="ChEBI" id="CHEBI:58343"/>
        <dbReference type="ChEBI" id="CHEBI:64479"/>
        <dbReference type="EC" id="2.7.8.7"/>
    </reaction>
</comment>
<evidence type="ECO:0000256" key="7">
    <source>
        <dbReference type="ARBA" id="ARBA00023160"/>
    </source>
</evidence>
<accession>A0ABS7I901</accession>
<dbReference type="Gene3D" id="3.90.470.20">
    <property type="entry name" value="4'-phosphopantetheinyl transferase domain"/>
    <property type="match status" value="1"/>
</dbReference>
<evidence type="ECO:0000256" key="3">
    <source>
        <dbReference type="ARBA" id="ARBA00022723"/>
    </source>
</evidence>
<reference evidence="10 11" key="1">
    <citation type="submission" date="2021-08" db="EMBL/GenBank/DDBJ databases">
        <title>Bartonella raoulti 094 sp. nov.</title>
        <authorList>
            <person name="Zgheib R."/>
            <person name="Hammoud A."/>
        </authorList>
    </citation>
    <scope>NUCLEOTIDE SEQUENCE [LARGE SCALE GENOMIC DNA]</scope>
    <source>
        <strain evidence="10 11">094</strain>
    </source>
</reference>
<comment type="caution">
    <text evidence="10">The sequence shown here is derived from an EMBL/GenBank/DDBJ whole genome shotgun (WGS) entry which is preliminary data.</text>
</comment>
<keyword evidence="8" id="KW-0963">Cytoplasm</keyword>
<feature type="binding site" evidence="8">
    <location>
        <position position="8"/>
    </location>
    <ligand>
        <name>Mg(2+)</name>
        <dbReference type="ChEBI" id="CHEBI:18420"/>
    </ligand>
</feature>
<dbReference type="InterPro" id="IPR002582">
    <property type="entry name" value="ACPS"/>
</dbReference>
<keyword evidence="5 8" id="KW-0460">Magnesium</keyword>
<evidence type="ECO:0000256" key="6">
    <source>
        <dbReference type="ARBA" id="ARBA00023098"/>
    </source>
</evidence>
<feature type="domain" description="4'-phosphopantetheinyl transferase" evidence="9">
    <location>
        <begin position="4"/>
        <end position="94"/>
    </location>
</feature>
<evidence type="ECO:0000259" key="9">
    <source>
        <dbReference type="Pfam" id="PF01648"/>
    </source>
</evidence>
<dbReference type="RefSeq" id="WP_220717409.1">
    <property type="nucleotide sequence ID" value="NZ_JAIFRO010000005.1"/>
</dbReference>
<dbReference type="SUPFAM" id="SSF56214">
    <property type="entry name" value="4'-phosphopantetheinyl transferase"/>
    <property type="match status" value="1"/>
</dbReference>
<dbReference type="NCBIfam" id="TIGR00516">
    <property type="entry name" value="acpS"/>
    <property type="match status" value="1"/>
</dbReference>
<keyword evidence="2 8" id="KW-0808">Transferase</keyword>
<evidence type="ECO:0000256" key="4">
    <source>
        <dbReference type="ARBA" id="ARBA00022832"/>
    </source>
</evidence>
<dbReference type="InterPro" id="IPR004568">
    <property type="entry name" value="Ppantetheine-prot_Trfase_dom"/>
</dbReference>
<comment type="cofactor">
    <cofactor evidence="8">
        <name>Mg(2+)</name>
        <dbReference type="ChEBI" id="CHEBI:18420"/>
    </cofactor>
</comment>
<comment type="subcellular location">
    <subcellularLocation>
        <location evidence="8">Cytoplasm</location>
    </subcellularLocation>
</comment>
<dbReference type="InterPro" id="IPR037143">
    <property type="entry name" value="4-PPantetheinyl_Trfase_dom_sf"/>
</dbReference>
<evidence type="ECO:0000256" key="2">
    <source>
        <dbReference type="ARBA" id="ARBA00022679"/>
    </source>
</evidence>
<keyword evidence="6 8" id="KW-0443">Lipid metabolism</keyword>
<comment type="similarity">
    <text evidence="8">Belongs to the P-Pant transferase superfamily. AcpS family.</text>
</comment>
<evidence type="ECO:0000256" key="8">
    <source>
        <dbReference type="HAMAP-Rule" id="MF_00101"/>
    </source>
</evidence>
<dbReference type="InterPro" id="IPR008278">
    <property type="entry name" value="4-PPantetheinyl_Trfase_dom"/>
</dbReference>
<dbReference type="Proteomes" id="UP000746918">
    <property type="component" value="Unassembled WGS sequence"/>
</dbReference>
<dbReference type="GO" id="GO:0008897">
    <property type="term" value="F:holo-[acyl-carrier-protein] synthase activity"/>
    <property type="evidence" value="ECO:0007669"/>
    <property type="project" value="UniProtKB-EC"/>
</dbReference>
<gene>
    <name evidence="8 10" type="primary">acpS</name>
    <name evidence="10" type="ORF">K3248_05630</name>
</gene>
<feature type="binding site" evidence="8">
    <location>
        <position position="57"/>
    </location>
    <ligand>
        <name>Mg(2+)</name>
        <dbReference type="ChEBI" id="CHEBI:18420"/>
    </ligand>
</feature>
<evidence type="ECO:0000313" key="10">
    <source>
        <dbReference type="EMBL" id="MBX4336069.1"/>
    </source>
</evidence>
<dbReference type="HAMAP" id="MF_00101">
    <property type="entry name" value="AcpS"/>
    <property type="match status" value="1"/>
</dbReference>
<evidence type="ECO:0000256" key="5">
    <source>
        <dbReference type="ARBA" id="ARBA00022842"/>
    </source>
</evidence>
<name>A0ABS7I901_9HYPH</name>
<evidence type="ECO:0000256" key="1">
    <source>
        <dbReference type="ARBA" id="ARBA00022516"/>
    </source>
</evidence>
<proteinExistence type="inferred from homology"/>
<dbReference type="Pfam" id="PF01648">
    <property type="entry name" value="ACPS"/>
    <property type="match status" value="1"/>
</dbReference>
<keyword evidence="11" id="KW-1185">Reference proteome</keyword>
<comment type="function">
    <text evidence="8">Transfers the 4'-phosphopantetheine moiety from coenzyme A to a Ser of acyl-carrier-protein.</text>
</comment>
<sequence length="133" mass="14886">MIVGLGNDLIDIRRIEKMLVRYGDRFVQRIFTDIEQKKSKNIQKTSSSYAKRFAAKEACAKALGTGIACGVNWKDMGVVNLPSGKPVMKLTNRAQIQLQKLLPPHHDAVIHLSITDDFPWAQAFIIIEALPRG</sequence>
<dbReference type="EC" id="2.7.8.7" evidence="8"/>